<dbReference type="CDD" id="cd05379">
    <property type="entry name" value="CAP_bacterial"/>
    <property type="match status" value="1"/>
</dbReference>
<dbReference type="PANTHER" id="PTHR31157:SF1">
    <property type="entry name" value="SCP DOMAIN-CONTAINING PROTEIN"/>
    <property type="match status" value="1"/>
</dbReference>
<dbReference type="Pfam" id="PF00188">
    <property type="entry name" value="CAP"/>
    <property type="match status" value="1"/>
</dbReference>
<feature type="domain" description="SCP" evidence="1">
    <location>
        <begin position="80"/>
        <end position="195"/>
    </location>
</feature>
<dbReference type="InterPro" id="IPR014044">
    <property type="entry name" value="CAP_dom"/>
</dbReference>
<evidence type="ECO:0000313" key="3">
    <source>
        <dbReference type="Proteomes" id="UP000658514"/>
    </source>
</evidence>
<dbReference type="Gene3D" id="3.40.33.10">
    <property type="entry name" value="CAP"/>
    <property type="match status" value="1"/>
</dbReference>
<sequence>MLISSLFHWLNNTSQKHPYLSRVIGAGWIAIALSLTGCEQAIEYLPPLPNIEIPTNQPPQSPQLAQTSQTAQIESEIRQEINKVRQKNGLQPLQNNEKLAQVARKYSRQMMEQNFFSHTGIDGSTLSQRVRAGNISYWMIGENLFRSKNISQPVSPAVEGWLASPGHRENILRPVFRETGVGVWRKGNTYVITQLFLRG</sequence>
<organism evidence="2 3">
    <name type="scientific">Calothrix parietina FACHB-288</name>
    <dbReference type="NCBI Taxonomy" id="2692896"/>
    <lineage>
        <taxon>Bacteria</taxon>
        <taxon>Bacillati</taxon>
        <taxon>Cyanobacteriota</taxon>
        <taxon>Cyanophyceae</taxon>
        <taxon>Nostocales</taxon>
        <taxon>Calotrichaceae</taxon>
        <taxon>Calothrix</taxon>
    </lineage>
</organism>
<accession>A0ABR8A747</accession>
<protein>
    <submittedName>
        <fullName evidence="2">CAP domain-containing protein</fullName>
    </submittedName>
</protein>
<comment type="caution">
    <text evidence="2">The sequence shown here is derived from an EMBL/GenBank/DDBJ whole genome shotgun (WGS) entry which is preliminary data.</text>
</comment>
<dbReference type="SUPFAM" id="SSF55797">
    <property type="entry name" value="PR-1-like"/>
    <property type="match status" value="1"/>
</dbReference>
<evidence type="ECO:0000313" key="2">
    <source>
        <dbReference type="EMBL" id="MBD2195270.1"/>
    </source>
</evidence>
<dbReference type="EMBL" id="JACJQH010000008">
    <property type="protein sequence ID" value="MBD2195270.1"/>
    <property type="molecule type" value="Genomic_DNA"/>
</dbReference>
<name>A0ABR8A747_9CYAN</name>
<dbReference type="PANTHER" id="PTHR31157">
    <property type="entry name" value="SCP DOMAIN-CONTAINING PROTEIN"/>
    <property type="match status" value="1"/>
</dbReference>
<dbReference type="Proteomes" id="UP000658514">
    <property type="component" value="Unassembled WGS sequence"/>
</dbReference>
<gene>
    <name evidence="2" type="ORF">H6G24_07130</name>
</gene>
<keyword evidence="3" id="KW-1185">Reference proteome</keyword>
<dbReference type="InterPro" id="IPR035940">
    <property type="entry name" value="CAP_sf"/>
</dbReference>
<evidence type="ECO:0000259" key="1">
    <source>
        <dbReference type="Pfam" id="PF00188"/>
    </source>
</evidence>
<proteinExistence type="predicted"/>
<reference evidence="2 3" key="1">
    <citation type="journal article" date="2020" name="ISME J.">
        <title>Comparative genomics reveals insights into cyanobacterial evolution and habitat adaptation.</title>
        <authorList>
            <person name="Chen M.Y."/>
            <person name="Teng W.K."/>
            <person name="Zhao L."/>
            <person name="Hu C.X."/>
            <person name="Zhou Y.K."/>
            <person name="Han B.P."/>
            <person name="Song L.R."/>
            <person name="Shu W.S."/>
        </authorList>
    </citation>
    <scope>NUCLEOTIDE SEQUENCE [LARGE SCALE GENOMIC DNA]</scope>
    <source>
        <strain evidence="2 3">FACHB-288</strain>
    </source>
</reference>